<organism evidence="2">
    <name type="scientific">Arundo donax</name>
    <name type="common">Giant reed</name>
    <name type="synonym">Donax arundinaceus</name>
    <dbReference type="NCBI Taxonomy" id="35708"/>
    <lineage>
        <taxon>Eukaryota</taxon>
        <taxon>Viridiplantae</taxon>
        <taxon>Streptophyta</taxon>
        <taxon>Embryophyta</taxon>
        <taxon>Tracheophyta</taxon>
        <taxon>Spermatophyta</taxon>
        <taxon>Magnoliopsida</taxon>
        <taxon>Liliopsida</taxon>
        <taxon>Poales</taxon>
        <taxon>Poaceae</taxon>
        <taxon>PACMAD clade</taxon>
        <taxon>Arundinoideae</taxon>
        <taxon>Arundineae</taxon>
        <taxon>Arundo</taxon>
    </lineage>
</organism>
<feature type="compositionally biased region" description="Polar residues" evidence="1">
    <location>
        <begin position="23"/>
        <end position="35"/>
    </location>
</feature>
<evidence type="ECO:0000313" key="2">
    <source>
        <dbReference type="EMBL" id="JAD22451.1"/>
    </source>
</evidence>
<reference evidence="2" key="1">
    <citation type="submission" date="2014-09" db="EMBL/GenBank/DDBJ databases">
        <authorList>
            <person name="Magalhaes I.L.F."/>
            <person name="Oliveira U."/>
            <person name="Santos F.R."/>
            <person name="Vidigal T.H.D.A."/>
            <person name="Brescovit A.D."/>
            <person name="Santos A.J."/>
        </authorList>
    </citation>
    <scope>NUCLEOTIDE SEQUENCE</scope>
    <source>
        <tissue evidence="2">Shoot tissue taken approximately 20 cm above the soil surface</tissue>
    </source>
</reference>
<protein>
    <submittedName>
        <fullName evidence="2">Uncharacterized protein</fullName>
    </submittedName>
</protein>
<dbReference type="AlphaFoldDB" id="A0A0A8Y8D4"/>
<feature type="compositionally biased region" description="Basic and acidic residues" evidence="1">
    <location>
        <begin position="9"/>
        <end position="21"/>
    </location>
</feature>
<feature type="region of interest" description="Disordered" evidence="1">
    <location>
        <begin position="1"/>
        <end position="68"/>
    </location>
</feature>
<feature type="compositionally biased region" description="Acidic residues" evidence="1">
    <location>
        <begin position="49"/>
        <end position="58"/>
    </location>
</feature>
<dbReference type="EMBL" id="GBRH01275444">
    <property type="protein sequence ID" value="JAD22451.1"/>
    <property type="molecule type" value="Transcribed_RNA"/>
</dbReference>
<evidence type="ECO:0000256" key="1">
    <source>
        <dbReference type="SAM" id="MobiDB-lite"/>
    </source>
</evidence>
<reference evidence="2" key="2">
    <citation type="journal article" date="2015" name="Data Brief">
        <title>Shoot transcriptome of the giant reed, Arundo donax.</title>
        <authorList>
            <person name="Barrero R.A."/>
            <person name="Guerrero F.D."/>
            <person name="Moolhuijzen P."/>
            <person name="Goolsby J.A."/>
            <person name="Tidwell J."/>
            <person name="Bellgard S.E."/>
            <person name="Bellgard M.I."/>
        </authorList>
    </citation>
    <scope>NUCLEOTIDE SEQUENCE</scope>
    <source>
        <tissue evidence="2">Shoot tissue taken approximately 20 cm above the soil surface</tissue>
    </source>
</reference>
<accession>A0A0A8Y8D4</accession>
<name>A0A0A8Y8D4_ARUDO</name>
<sequence>MRSQGKHNMQKETDDQRDHWPRSHQNTPKAVVSSSVERKGNVRWFLANSEEDGEDGCSEAEWRNTRTD</sequence>
<proteinExistence type="predicted"/>